<dbReference type="GO" id="GO:0004252">
    <property type="term" value="F:serine-type endopeptidase activity"/>
    <property type="evidence" value="ECO:0007669"/>
    <property type="project" value="InterPro"/>
</dbReference>
<dbReference type="SUPFAM" id="SSF50494">
    <property type="entry name" value="Trypsin-like serine proteases"/>
    <property type="match status" value="1"/>
</dbReference>
<evidence type="ECO:0000313" key="3">
    <source>
        <dbReference type="Proteomes" id="UP000809789"/>
    </source>
</evidence>
<accession>A0A8K0L007</accession>
<feature type="coiled-coil region" evidence="1">
    <location>
        <begin position="90"/>
        <end position="117"/>
    </location>
</feature>
<dbReference type="Gene3D" id="2.40.10.10">
    <property type="entry name" value="Trypsin-like serine proteases"/>
    <property type="match status" value="2"/>
</dbReference>
<keyword evidence="1" id="KW-0175">Coiled coil</keyword>
<dbReference type="Proteomes" id="UP000809789">
    <property type="component" value="Unassembled WGS sequence"/>
</dbReference>
<dbReference type="EMBL" id="JAESVG020000006">
    <property type="protein sequence ID" value="KAG8626557.1"/>
    <property type="molecule type" value="Genomic_DNA"/>
</dbReference>
<dbReference type="InterPro" id="IPR018114">
    <property type="entry name" value="TRYPSIN_HIS"/>
</dbReference>
<dbReference type="GO" id="GO:0006508">
    <property type="term" value="P:proteolysis"/>
    <property type="evidence" value="ECO:0007669"/>
    <property type="project" value="InterPro"/>
</dbReference>
<reference evidence="2" key="1">
    <citation type="submission" date="2021-07" db="EMBL/GenBank/DDBJ databases">
        <title>Elsinoe batatas strain:CRI-CJ2 Genome sequencing and assembly.</title>
        <authorList>
            <person name="Huang L."/>
        </authorList>
    </citation>
    <scope>NUCLEOTIDE SEQUENCE</scope>
    <source>
        <strain evidence="2">CRI-CJ2</strain>
    </source>
</reference>
<proteinExistence type="predicted"/>
<comment type="caution">
    <text evidence="2">The sequence shown here is derived from an EMBL/GenBank/DDBJ whole genome shotgun (WGS) entry which is preliminary data.</text>
</comment>
<evidence type="ECO:0008006" key="4">
    <source>
        <dbReference type="Google" id="ProtNLM"/>
    </source>
</evidence>
<gene>
    <name evidence="2" type="ORF">KVT40_005502</name>
</gene>
<dbReference type="AlphaFoldDB" id="A0A8K0L007"/>
<dbReference type="InterPro" id="IPR009003">
    <property type="entry name" value="Peptidase_S1_PA"/>
</dbReference>
<protein>
    <recommendedName>
        <fullName evidence="4">Serine protease</fullName>
    </recommendedName>
</protein>
<name>A0A8K0L007_9PEZI</name>
<dbReference type="Pfam" id="PF13365">
    <property type="entry name" value="Trypsin_2"/>
    <property type="match status" value="1"/>
</dbReference>
<organism evidence="2 3">
    <name type="scientific">Elsinoe batatas</name>
    <dbReference type="NCBI Taxonomy" id="2601811"/>
    <lineage>
        <taxon>Eukaryota</taxon>
        <taxon>Fungi</taxon>
        <taxon>Dikarya</taxon>
        <taxon>Ascomycota</taxon>
        <taxon>Pezizomycotina</taxon>
        <taxon>Dothideomycetes</taxon>
        <taxon>Dothideomycetidae</taxon>
        <taxon>Myriangiales</taxon>
        <taxon>Elsinoaceae</taxon>
        <taxon>Elsinoe</taxon>
    </lineage>
</organism>
<dbReference type="PROSITE" id="PS00134">
    <property type="entry name" value="TRYPSIN_HIS"/>
    <property type="match status" value="1"/>
</dbReference>
<sequence length="624" mass="68872">MPVVLRPPLPPPPPAHPYIPAAWDGNRFQIDEIGDTTPAIKLAAKAVCTFVPVVPNPQRPATLKHRLEILTTHYQSVIKQALDKSLQSLSEKHRNELKQAEVDLEQARAARDSLGESVANMEITLAKTHITAFESDLQRGLNNLVWPDPKTTTYAMANLHEAQVAKGSGFAFAPGYVMTAAHCIFDTSTKKPFNLHTLKVGFGIVSTGVKMGNPPQWHFNQGVRQETLNDIKRIVVLTSFTSGQNINTFQATDDDDLAVVEVGGGKLTSQTLSLSNAHPSSSFANQAPVCLLGHPSDMPMKYSSHDPRQSSCPRAITFANNLPEYRKGRSVSVDIDAFNGNSGGTLISANDHKTVLGVARAVAEPARTFHATEWTPQFLRDVVTLRNDLMQRYSNLTAPPRELTDVSLVHQVYRYGNEIWYYPLESCFGWSRGRVDTDNITDRIWFNRVDIVAAFCRPTKDFFPIPRPPNPPPPTRAIKISLLIKLQCNDPTITITPHISIAGSNHAFSRERTLTTDPYSPLLEYRWTKFMTSAADVTGSAQRVAGTGKFPAPGTILGSGVFNEASGLCAWSSIWTEIVPKGQNGLVQGVLGVMYGRLDDWRHALRDQRSCGRSGVIRRHALWN</sequence>
<evidence type="ECO:0000256" key="1">
    <source>
        <dbReference type="SAM" id="Coils"/>
    </source>
</evidence>
<keyword evidence="3" id="KW-1185">Reference proteome</keyword>
<evidence type="ECO:0000313" key="2">
    <source>
        <dbReference type="EMBL" id="KAG8626557.1"/>
    </source>
</evidence>
<dbReference type="InterPro" id="IPR043504">
    <property type="entry name" value="Peptidase_S1_PA_chymotrypsin"/>
</dbReference>